<evidence type="ECO:0000256" key="3">
    <source>
        <dbReference type="ARBA" id="ARBA00004496"/>
    </source>
</evidence>
<evidence type="ECO:0000313" key="10">
    <source>
        <dbReference type="EMBL" id="KAJ5315179.1"/>
    </source>
</evidence>
<evidence type="ECO:0000256" key="8">
    <source>
        <dbReference type="SAM" id="MobiDB-lite"/>
    </source>
</evidence>
<dbReference type="InterPro" id="IPR028094">
    <property type="entry name" value="RTC4_C"/>
</dbReference>
<evidence type="ECO:0000313" key="11">
    <source>
        <dbReference type="Proteomes" id="UP001147746"/>
    </source>
</evidence>
<comment type="similarity">
    <text evidence="4">Belongs to the RTC4 family.</text>
</comment>
<keyword evidence="7" id="KW-0539">Nucleus</keyword>
<sequence>MRAQPKPDSSFASNHLTRYDLKGGEHLLSTFNKSPTENAAQPATGPDSKPGQPDTDDEPQSDSDDVLSTMSSNAIEELDVKSEVASKDQASASETDIEIPSIENDFNFDDDDFMGIQPMSHSKGKLDEPGTDDEPVSSSGFESDESAEIKTKKTLQEKLDAEKLKDKVKKAPRRTYSEIKSDNESENEIFSSWRDNSKRTKRTHGYSRTKSGSTFPGSSARSAVATPDKLSQQSKKKKNDSPKKPTFPAFRMPTQVDITRPPNPRSGDTKGSTDLTAPQASNSNSSLGTVFSNDPQSMSLDDTSGSSLSSAPSSPGSPAPRQSLCPMCKKEVDPELLMLFEAQPKQRIREQQQFCASHQQNTAEKEWEASGYPDINWDTFDERVQKHYTDLEKLLVPDCTSYYRNILDTTLKSGQAKNFRLTLTGKGIETISCGYYGTKGAARMLQAIVDRFSLKLRRLASSDHIVKAAGVAGYAQSVLVPELAVRLVMEDMDVSDDAARQILRESIQLGQRLNPAADDFVPIPVDSEN</sequence>
<evidence type="ECO:0000256" key="2">
    <source>
        <dbReference type="ARBA" id="ARBA00004123"/>
    </source>
</evidence>
<dbReference type="AlphaFoldDB" id="A0A9W9H6W0"/>
<feature type="compositionally biased region" description="Basic and acidic residues" evidence="8">
    <location>
        <begin position="147"/>
        <end position="165"/>
    </location>
</feature>
<dbReference type="GO" id="GO:0005737">
    <property type="term" value="C:cytoplasm"/>
    <property type="evidence" value="ECO:0007669"/>
    <property type="project" value="UniProtKB-SubCell"/>
</dbReference>
<name>A0A9W9H6W0_9EURO</name>
<comment type="function">
    <text evidence="1">May be involved in a process influencing telomere capping.</text>
</comment>
<reference evidence="10" key="1">
    <citation type="submission" date="2022-12" db="EMBL/GenBank/DDBJ databases">
        <authorList>
            <person name="Petersen C."/>
        </authorList>
    </citation>
    <scope>NUCLEOTIDE SEQUENCE</scope>
    <source>
        <strain evidence="10">IBT 21472</strain>
    </source>
</reference>
<evidence type="ECO:0000256" key="4">
    <source>
        <dbReference type="ARBA" id="ARBA00009461"/>
    </source>
</evidence>
<feature type="compositionally biased region" description="Acidic residues" evidence="8">
    <location>
        <begin position="54"/>
        <end position="65"/>
    </location>
</feature>
<keyword evidence="6" id="KW-0963">Cytoplasm</keyword>
<reference evidence="10" key="2">
    <citation type="journal article" date="2023" name="IMA Fungus">
        <title>Comparative genomic study of the Penicillium genus elucidates a diverse pangenome and 15 lateral gene transfer events.</title>
        <authorList>
            <person name="Petersen C."/>
            <person name="Sorensen T."/>
            <person name="Nielsen M.R."/>
            <person name="Sondergaard T.E."/>
            <person name="Sorensen J.L."/>
            <person name="Fitzpatrick D.A."/>
            <person name="Frisvad J.C."/>
            <person name="Nielsen K.L."/>
        </authorList>
    </citation>
    <scope>NUCLEOTIDE SEQUENCE</scope>
    <source>
        <strain evidence="10">IBT 21472</strain>
    </source>
</reference>
<organism evidence="10 11">
    <name type="scientific">Penicillium atrosanguineum</name>
    <dbReference type="NCBI Taxonomy" id="1132637"/>
    <lineage>
        <taxon>Eukaryota</taxon>
        <taxon>Fungi</taxon>
        <taxon>Dikarya</taxon>
        <taxon>Ascomycota</taxon>
        <taxon>Pezizomycotina</taxon>
        <taxon>Eurotiomycetes</taxon>
        <taxon>Eurotiomycetidae</taxon>
        <taxon>Eurotiales</taxon>
        <taxon>Aspergillaceae</taxon>
        <taxon>Penicillium</taxon>
    </lineage>
</organism>
<feature type="compositionally biased region" description="Polar residues" evidence="8">
    <location>
        <begin position="29"/>
        <end position="41"/>
    </location>
</feature>
<accession>A0A9W9H6W0</accession>
<dbReference type="PANTHER" id="PTHR41391">
    <property type="entry name" value="RESTRICTION OF TELOMERE CAPPING PROTEIN 4"/>
    <property type="match status" value="1"/>
</dbReference>
<feature type="compositionally biased region" description="Polar residues" evidence="8">
    <location>
        <begin position="208"/>
        <end position="221"/>
    </location>
</feature>
<comment type="subcellular location">
    <subcellularLocation>
        <location evidence="3">Cytoplasm</location>
    </subcellularLocation>
    <subcellularLocation>
        <location evidence="2">Nucleus</location>
    </subcellularLocation>
</comment>
<feature type="domain" description="Restriction of telomere capping protein 4 C-terminal" evidence="9">
    <location>
        <begin position="394"/>
        <end position="516"/>
    </location>
</feature>
<proteinExistence type="inferred from homology"/>
<comment type="caution">
    <text evidence="10">The sequence shown here is derived from an EMBL/GenBank/DDBJ whole genome shotgun (WGS) entry which is preliminary data.</text>
</comment>
<evidence type="ECO:0000259" key="9">
    <source>
        <dbReference type="SMART" id="SM01312"/>
    </source>
</evidence>
<keyword evidence="11" id="KW-1185">Reference proteome</keyword>
<evidence type="ECO:0000256" key="1">
    <source>
        <dbReference type="ARBA" id="ARBA00002738"/>
    </source>
</evidence>
<evidence type="ECO:0000256" key="5">
    <source>
        <dbReference type="ARBA" id="ARBA00015162"/>
    </source>
</evidence>
<feature type="region of interest" description="Disordered" evidence="8">
    <location>
        <begin position="26"/>
        <end position="325"/>
    </location>
</feature>
<dbReference type="InterPro" id="IPR039024">
    <property type="entry name" value="RTC4"/>
</dbReference>
<dbReference type="Pfam" id="PF14474">
    <property type="entry name" value="RTC4"/>
    <property type="match status" value="1"/>
</dbReference>
<feature type="compositionally biased region" description="Low complexity" evidence="8">
    <location>
        <begin position="297"/>
        <end position="320"/>
    </location>
</feature>
<dbReference type="OrthoDB" id="128308at2759"/>
<dbReference type="SMART" id="SM01312">
    <property type="entry name" value="RTC4"/>
    <property type="match status" value="1"/>
</dbReference>
<evidence type="ECO:0000256" key="6">
    <source>
        <dbReference type="ARBA" id="ARBA00022490"/>
    </source>
</evidence>
<dbReference type="EMBL" id="JAPZBO010000005">
    <property type="protein sequence ID" value="KAJ5315179.1"/>
    <property type="molecule type" value="Genomic_DNA"/>
</dbReference>
<dbReference type="PANTHER" id="PTHR41391:SF1">
    <property type="entry name" value="RESTRICTION OF TELOMERE CAPPING PROTEIN 4"/>
    <property type="match status" value="1"/>
</dbReference>
<protein>
    <recommendedName>
        <fullName evidence="5">Restriction of telomere capping protein 4</fullName>
    </recommendedName>
</protein>
<gene>
    <name evidence="10" type="ORF">N7476_005486</name>
</gene>
<evidence type="ECO:0000256" key="7">
    <source>
        <dbReference type="ARBA" id="ARBA00023242"/>
    </source>
</evidence>
<feature type="compositionally biased region" description="Polar residues" evidence="8">
    <location>
        <begin position="269"/>
        <end position="296"/>
    </location>
</feature>
<dbReference type="Proteomes" id="UP001147746">
    <property type="component" value="Unassembled WGS sequence"/>
</dbReference>
<dbReference type="GO" id="GO:0005634">
    <property type="term" value="C:nucleus"/>
    <property type="evidence" value="ECO:0007669"/>
    <property type="project" value="UniProtKB-SubCell"/>
</dbReference>